<evidence type="ECO:0000313" key="1">
    <source>
        <dbReference type="EMBL" id="CAG2211260.1"/>
    </source>
</evidence>
<protein>
    <submittedName>
        <fullName evidence="1">Uncharacterized protein</fullName>
    </submittedName>
</protein>
<organism evidence="1 2">
    <name type="scientific">Mytilus edulis</name>
    <name type="common">Blue mussel</name>
    <dbReference type="NCBI Taxonomy" id="6550"/>
    <lineage>
        <taxon>Eukaryota</taxon>
        <taxon>Metazoa</taxon>
        <taxon>Spiralia</taxon>
        <taxon>Lophotrochozoa</taxon>
        <taxon>Mollusca</taxon>
        <taxon>Bivalvia</taxon>
        <taxon>Autobranchia</taxon>
        <taxon>Pteriomorphia</taxon>
        <taxon>Mytilida</taxon>
        <taxon>Mytiloidea</taxon>
        <taxon>Mytilidae</taxon>
        <taxon>Mytilinae</taxon>
        <taxon>Mytilus</taxon>
    </lineage>
</organism>
<gene>
    <name evidence="1" type="ORF">MEDL_25375</name>
</gene>
<dbReference type="EMBL" id="CAJPWZ010001257">
    <property type="protein sequence ID" value="CAG2211260.1"/>
    <property type="molecule type" value="Genomic_DNA"/>
</dbReference>
<proteinExistence type="predicted"/>
<evidence type="ECO:0000313" key="2">
    <source>
        <dbReference type="Proteomes" id="UP000683360"/>
    </source>
</evidence>
<keyword evidence="2" id="KW-1185">Reference proteome</keyword>
<dbReference type="OrthoDB" id="6118450at2759"/>
<comment type="caution">
    <text evidence="1">The sequence shown here is derived from an EMBL/GenBank/DDBJ whole genome shotgun (WGS) entry which is preliminary data.</text>
</comment>
<accession>A0A8S3RQ71</accession>
<sequence>MKLGLQTCSSLDIGIQQVELYNLSCPFQVNWKFRAEVYCNSTSAYFCLFNNAEGEYVEGCGGPDWDRKGSKRVFSLSFTRGNCSVNRYQPMIFRTNERMSDCVFAKSICNEKGQILYQADSSKKDRTCRCDHAKNYAFIKIPRHFCYCIPSEEDCSCYIRSCPVNHTLSTGNLLI</sequence>
<dbReference type="AlphaFoldDB" id="A0A8S3RQ71"/>
<dbReference type="Proteomes" id="UP000683360">
    <property type="component" value="Unassembled WGS sequence"/>
</dbReference>
<name>A0A8S3RQ71_MYTED</name>
<reference evidence="1" key="1">
    <citation type="submission" date="2021-03" db="EMBL/GenBank/DDBJ databases">
        <authorList>
            <person name="Bekaert M."/>
        </authorList>
    </citation>
    <scope>NUCLEOTIDE SEQUENCE</scope>
</reference>